<keyword evidence="4 11" id="KW-0812">Transmembrane</keyword>
<evidence type="ECO:0000256" key="1">
    <source>
        <dbReference type="ARBA" id="ARBA00004477"/>
    </source>
</evidence>
<feature type="transmembrane region" description="Helical" evidence="11">
    <location>
        <begin position="56"/>
        <end position="74"/>
    </location>
</feature>
<proteinExistence type="inferred from homology"/>
<evidence type="ECO:0000256" key="3">
    <source>
        <dbReference type="ARBA" id="ARBA00022670"/>
    </source>
</evidence>
<evidence type="ECO:0000256" key="8">
    <source>
        <dbReference type="ARBA" id="ARBA00023136"/>
    </source>
</evidence>
<evidence type="ECO:0000256" key="11">
    <source>
        <dbReference type="SAM" id="Phobius"/>
    </source>
</evidence>
<evidence type="ECO:0000256" key="4">
    <source>
        <dbReference type="ARBA" id="ARBA00022692"/>
    </source>
</evidence>
<feature type="domain" description="CAAX prenyl protease 2/Lysostaphin resistance protein A-like" evidence="12">
    <location>
        <begin position="160"/>
        <end position="271"/>
    </location>
</feature>
<dbReference type="GO" id="GO:0004222">
    <property type="term" value="F:metalloendopeptidase activity"/>
    <property type="evidence" value="ECO:0007669"/>
    <property type="project" value="InterPro"/>
</dbReference>
<dbReference type="EMBL" id="ASPP01002699">
    <property type="protein sequence ID" value="ETO34295.1"/>
    <property type="molecule type" value="Genomic_DNA"/>
</dbReference>
<feature type="transmembrane region" description="Helical" evidence="11">
    <location>
        <begin position="290"/>
        <end position="307"/>
    </location>
</feature>
<evidence type="ECO:0000256" key="7">
    <source>
        <dbReference type="ARBA" id="ARBA00022989"/>
    </source>
</evidence>
<dbReference type="Pfam" id="PF02517">
    <property type="entry name" value="Rce1-like"/>
    <property type="match status" value="1"/>
</dbReference>
<reference evidence="13 14" key="1">
    <citation type="journal article" date="2013" name="Curr. Biol.">
        <title>The Genome of the Foraminiferan Reticulomyxa filosa.</title>
        <authorList>
            <person name="Glockner G."/>
            <person name="Hulsmann N."/>
            <person name="Schleicher M."/>
            <person name="Noegel A.A."/>
            <person name="Eichinger L."/>
            <person name="Gallinger C."/>
            <person name="Pawlowski J."/>
            <person name="Sierra R."/>
            <person name="Euteneuer U."/>
            <person name="Pillet L."/>
            <person name="Moustafa A."/>
            <person name="Platzer M."/>
            <person name="Groth M."/>
            <person name="Szafranski K."/>
            <person name="Schliwa M."/>
        </authorList>
    </citation>
    <scope>NUCLEOTIDE SEQUENCE [LARGE SCALE GENOMIC DNA]</scope>
</reference>
<organism evidence="13 14">
    <name type="scientific">Reticulomyxa filosa</name>
    <dbReference type="NCBI Taxonomy" id="46433"/>
    <lineage>
        <taxon>Eukaryota</taxon>
        <taxon>Sar</taxon>
        <taxon>Rhizaria</taxon>
        <taxon>Retaria</taxon>
        <taxon>Foraminifera</taxon>
        <taxon>Monothalamids</taxon>
        <taxon>Reticulomyxidae</taxon>
        <taxon>Reticulomyxa</taxon>
    </lineage>
</organism>
<evidence type="ECO:0000259" key="12">
    <source>
        <dbReference type="Pfam" id="PF02517"/>
    </source>
</evidence>
<sequence>MVHNDKYLALYILSPTQALLLCSILAILLVASLYIWALAGYEVSNRNDPTVIKQRFISVVVWCLICPIIIAQYVHVVDPHLIHRNGIIKDKVKNPLTQDTGFIDTLLSMVFWESLGVRLDIAHNIKSVLVSIGLNLLWFYGPLVEDWQYVLIHQHKDTPPLHVIRGFIIGPAAEEWIYRCCICSVLLNSGFNQAFSIIISPILFGLSHAHHFYYQYSTVHAAEEKNIRKIFLSVLLQLTYTSIFGGVAAIIFAKTRNCFAPVVMHAMCNYMSLPRFSWVRFKSQKDYLNCAAYVFGLFSFLFLLFSLDPRTFSGV</sequence>
<dbReference type="PANTHER" id="PTHR13046">
    <property type="entry name" value="PROTEASE U48 CAAX PRENYL PROTEASE RCE1"/>
    <property type="match status" value="1"/>
</dbReference>
<keyword evidence="7 11" id="KW-1133">Transmembrane helix</keyword>
<keyword evidence="5" id="KW-0378">Hydrolase</keyword>
<protein>
    <recommendedName>
        <fullName evidence="10">intramembrane prenyl-peptidase Rce1</fullName>
        <ecNumber evidence="10">3.4.26.1</ecNumber>
    </recommendedName>
</protein>
<dbReference type="PANTHER" id="PTHR13046:SF0">
    <property type="entry name" value="CAAX PRENYL PROTEASE 2"/>
    <property type="match status" value="1"/>
</dbReference>
<keyword evidence="8 11" id="KW-0472">Membrane</keyword>
<keyword evidence="14" id="KW-1185">Reference proteome</keyword>
<keyword evidence="6" id="KW-0256">Endoplasmic reticulum</keyword>
<dbReference type="EC" id="3.4.26.1" evidence="10"/>
<feature type="transmembrane region" description="Helical" evidence="11">
    <location>
        <begin position="230"/>
        <end position="253"/>
    </location>
</feature>
<accession>X6P6X2</accession>
<comment type="similarity">
    <text evidence="2">Belongs to the peptidase U48 family.</text>
</comment>
<dbReference type="AlphaFoldDB" id="X6P6X2"/>
<dbReference type="OrthoDB" id="18927at2759"/>
<dbReference type="GO" id="GO:0005789">
    <property type="term" value="C:endoplasmic reticulum membrane"/>
    <property type="evidence" value="ECO:0007669"/>
    <property type="project" value="UniProtKB-SubCell"/>
</dbReference>
<name>X6P6X2_RETFI</name>
<evidence type="ECO:0000256" key="9">
    <source>
        <dbReference type="ARBA" id="ARBA00047280"/>
    </source>
</evidence>
<dbReference type="InterPro" id="IPR039731">
    <property type="entry name" value="Rce1"/>
</dbReference>
<evidence type="ECO:0000256" key="6">
    <source>
        <dbReference type="ARBA" id="ARBA00022824"/>
    </source>
</evidence>
<evidence type="ECO:0000256" key="5">
    <source>
        <dbReference type="ARBA" id="ARBA00022801"/>
    </source>
</evidence>
<dbReference type="OMA" id="HSFCNWC"/>
<dbReference type="Proteomes" id="UP000023152">
    <property type="component" value="Unassembled WGS sequence"/>
</dbReference>
<feature type="transmembrane region" description="Helical" evidence="11">
    <location>
        <begin position="7"/>
        <end position="36"/>
    </location>
</feature>
<evidence type="ECO:0000313" key="14">
    <source>
        <dbReference type="Proteomes" id="UP000023152"/>
    </source>
</evidence>
<comment type="catalytic activity">
    <reaction evidence="9">
        <text>Hydrolyzes the peptide bond -P2-(S-farnesyl or geranylgeranyl)C-P1'-P2'-P3'-COOH where P1' and P2' are amino acids with aliphatic sidechains and P3' is any C-terminal residue.</text>
        <dbReference type="EC" id="3.4.26.1"/>
    </reaction>
</comment>
<evidence type="ECO:0000256" key="2">
    <source>
        <dbReference type="ARBA" id="ARBA00006897"/>
    </source>
</evidence>
<gene>
    <name evidence="13" type="ORF">RFI_02806</name>
</gene>
<evidence type="ECO:0000313" key="13">
    <source>
        <dbReference type="EMBL" id="ETO34295.1"/>
    </source>
</evidence>
<dbReference type="InterPro" id="IPR003675">
    <property type="entry name" value="Rce1/LyrA-like_dom"/>
</dbReference>
<evidence type="ECO:0000256" key="10">
    <source>
        <dbReference type="ARBA" id="ARBA00049729"/>
    </source>
</evidence>
<keyword evidence="3" id="KW-0645">Protease</keyword>
<dbReference type="GO" id="GO:0071586">
    <property type="term" value="P:CAAX-box protein processing"/>
    <property type="evidence" value="ECO:0007669"/>
    <property type="project" value="InterPro"/>
</dbReference>
<comment type="caution">
    <text evidence="13">The sequence shown here is derived from an EMBL/GenBank/DDBJ whole genome shotgun (WGS) entry which is preliminary data.</text>
</comment>
<comment type="subcellular location">
    <subcellularLocation>
        <location evidence="1">Endoplasmic reticulum membrane</location>
        <topology evidence="1">Multi-pass membrane protein</topology>
    </subcellularLocation>
</comment>